<gene>
    <name evidence="1" type="ORF">ACTIVE_1818</name>
</gene>
<dbReference type="Gene3D" id="3.40.50.620">
    <property type="entry name" value="HUPs"/>
    <property type="match status" value="1"/>
</dbReference>
<dbReference type="Proteomes" id="UP000501240">
    <property type="component" value="Chromosome"/>
</dbReference>
<dbReference type="Pfam" id="PF06508">
    <property type="entry name" value="QueC"/>
    <property type="match status" value="1"/>
</dbReference>
<dbReference type="InterPro" id="IPR014729">
    <property type="entry name" value="Rossmann-like_a/b/a_fold"/>
</dbReference>
<organism evidence="1 2">
    <name type="scientific">Actinomadura verrucosospora</name>
    <dbReference type="NCBI Taxonomy" id="46165"/>
    <lineage>
        <taxon>Bacteria</taxon>
        <taxon>Bacillati</taxon>
        <taxon>Actinomycetota</taxon>
        <taxon>Actinomycetes</taxon>
        <taxon>Streptosporangiales</taxon>
        <taxon>Thermomonosporaceae</taxon>
        <taxon>Actinomadura</taxon>
    </lineage>
</organism>
<dbReference type="SUPFAM" id="SSF52402">
    <property type="entry name" value="Adenine nucleotide alpha hydrolases-like"/>
    <property type="match status" value="1"/>
</dbReference>
<dbReference type="AlphaFoldDB" id="A0A7D3ZI84"/>
<keyword evidence="2" id="KW-1185">Reference proteome</keyword>
<name>A0A7D3ZI84_ACTVE</name>
<protein>
    <recommendedName>
        <fullName evidence="3">7-cyano-7-deazaguanine synthase</fullName>
    </recommendedName>
</protein>
<dbReference type="InterPro" id="IPR018317">
    <property type="entry name" value="QueC"/>
</dbReference>
<evidence type="ECO:0000313" key="2">
    <source>
        <dbReference type="Proteomes" id="UP000501240"/>
    </source>
</evidence>
<evidence type="ECO:0000313" key="1">
    <source>
        <dbReference type="EMBL" id="QKG20181.1"/>
    </source>
</evidence>
<evidence type="ECO:0008006" key="3">
    <source>
        <dbReference type="Google" id="ProtNLM"/>
    </source>
</evidence>
<dbReference type="EMBL" id="CP053892">
    <property type="protein sequence ID" value="QKG20181.1"/>
    <property type="molecule type" value="Genomic_DNA"/>
</dbReference>
<proteinExistence type="predicted"/>
<reference evidence="1 2" key="1">
    <citation type="submission" date="2020-05" db="EMBL/GenBank/DDBJ databases">
        <title>Actinomadura verrucosospora NRRL-B18236 (PFL_A860) Genome sequencing and assembly.</title>
        <authorList>
            <person name="Samborskyy M."/>
        </authorList>
    </citation>
    <scope>NUCLEOTIDE SEQUENCE [LARGE SCALE GENOMIC DNA]</scope>
    <source>
        <strain evidence="1 2">NRRL:B18236</strain>
    </source>
</reference>
<sequence>MRWGKDVHLDGHPLMDRLARLLPAPAADLMEIATAVYAADRLAARDHGDAYQLGWSRRLRLHVPVRQPDRWERLRESLAELLSWLTDDEWDLHFHSSGQACSPLGNAQGYLFPAVPPQAHVALFSGGLDSAAGLAIDLATRPTVDVIAVRVVTNGRMAHGQETVLGYFGERVHDCPFQVHLASGRSRESSQRTRGFLFLSAGVATALTARKSVLRVYENGIGAVNLPLVESQRGSQAPHAVHPRTLVMMEKLATSLNGGSCFRIELPHLWSTKAELLRQAPQTMVGAYTSSMSCDHAFASRIQGALQCGTCTSCILRRQSVLASGLSQLDARRTYRRDLSSMPRRYTLDASLWQAHRISRALSSTDPWSAFVQEFPQVLDVPGVESESGRSAILRLYGQYCAEWRSLTARLGVDMSKWGLEGAAAA</sequence>
<accession>A0A7D3ZI84</accession>